<gene>
    <name evidence="2" type="ORF">T440DRAFT_392401</name>
</gene>
<feature type="compositionally biased region" description="Basic and acidic residues" evidence="1">
    <location>
        <begin position="1"/>
        <end position="11"/>
    </location>
</feature>
<feature type="compositionally biased region" description="Basic and acidic residues" evidence="1">
    <location>
        <begin position="269"/>
        <end position="281"/>
    </location>
</feature>
<proteinExistence type="predicted"/>
<evidence type="ECO:0000313" key="2">
    <source>
        <dbReference type="EMBL" id="KAF2852537.1"/>
    </source>
</evidence>
<name>A0A6A7BCS7_9PLEO</name>
<dbReference type="Proteomes" id="UP000799423">
    <property type="component" value="Unassembled WGS sequence"/>
</dbReference>
<evidence type="ECO:0000256" key="1">
    <source>
        <dbReference type="SAM" id="MobiDB-lite"/>
    </source>
</evidence>
<dbReference type="OrthoDB" id="3778423at2759"/>
<feature type="region of interest" description="Disordered" evidence="1">
    <location>
        <begin position="234"/>
        <end position="312"/>
    </location>
</feature>
<feature type="compositionally biased region" description="Basic and acidic residues" evidence="1">
    <location>
        <begin position="234"/>
        <end position="247"/>
    </location>
</feature>
<organism evidence="2 3">
    <name type="scientific">Plenodomus tracheiphilus IPT5</name>
    <dbReference type="NCBI Taxonomy" id="1408161"/>
    <lineage>
        <taxon>Eukaryota</taxon>
        <taxon>Fungi</taxon>
        <taxon>Dikarya</taxon>
        <taxon>Ascomycota</taxon>
        <taxon>Pezizomycotina</taxon>
        <taxon>Dothideomycetes</taxon>
        <taxon>Pleosporomycetidae</taxon>
        <taxon>Pleosporales</taxon>
        <taxon>Pleosporineae</taxon>
        <taxon>Leptosphaeriaceae</taxon>
        <taxon>Plenodomus</taxon>
    </lineage>
</organism>
<dbReference type="AlphaFoldDB" id="A0A6A7BCS7"/>
<protein>
    <submittedName>
        <fullName evidence="2">Uncharacterized protein</fullName>
    </submittedName>
</protein>
<feature type="compositionally biased region" description="Polar residues" evidence="1">
    <location>
        <begin position="377"/>
        <end position="398"/>
    </location>
</feature>
<feature type="region of interest" description="Disordered" evidence="1">
    <location>
        <begin position="1"/>
        <end position="27"/>
    </location>
</feature>
<evidence type="ECO:0000313" key="3">
    <source>
        <dbReference type="Proteomes" id="UP000799423"/>
    </source>
</evidence>
<accession>A0A6A7BCS7</accession>
<sequence length="471" mass="51537">MVSVLDTEKYESPNSLLTSGKGWRLPDQLAEPSKPKPLTSKYLDSQEHDVATNGLYFQKALEAQQPMSGPQWHAPSNDVSIPRTDQEDRAVVRCLVHAIKNMSEAKDTAASPYRRRFSQPKPYYANWAIEACAWDVVAVVKGIHMEGFTSRLYDAALIDAIGETQNWHFEDRIGWICLALRTSKNVAVNLMKKEKIMTIVGAPHKLHKATIVNYNSNANRAIWVQNGRDIDREHQLRPFKKRTDHDGVPLPLPKRLKRDDDDSEGTTDDSPKKASNDREASDSPSEQWSPSPDRRAANGTSPRPSRTAVAAVSGFSSASQPINSNFATCHPPVPADSIYLPMTSYSLDAINRRINHQRQISKDQINVSAEIKPEAGSSKTRSSIQNDRNNADSSGISVRSNTKLATHDSGHGAAGTFNADVNNATTGIAAAVSTPLPSAGINKTEDNVEMHDAADIDAAHVLASLQRGPGP</sequence>
<reference evidence="2" key="1">
    <citation type="submission" date="2020-01" db="EMBL/GenBank/DDBJ databases">
        <authorList>
            <consortium name="DOE Joint Genome Institute"/>
            <person name="Haridas S."/>
            <person name="Albert R."/>
            <person name="Binder M."/>
            <person name="Bloem J."/>
            <person name="Labutti K."/>
            <person name="Salamov A."/>
            <person name="Andreopoulos B."/>
            <person name="Baker S.E."/>
            <person name="Barry K."/>
            <person name="Bills G."/>
            <person name="Bluhm B.H."/>
            <person name="Cannon C."/>
            <person name="Castanera R."/>
            <person name="Culley D.E."/>
            <person name="Daum C."/>
            <person name="Ezra D."/>
            <person name="Gonzalez J.B."/>
            <person name="Henrissat B."/>
            <person name="Kuo A."/>
            <person name="Liang C."/>
            <person name="Lipzen A."/>
            <person name="Lutzoni F."/>
            <person name="Magnuson J."/>
            <person name="Mondo S."/>
            <person name="Nolan M."/>
            <person name="Ohm R."/>
            <person name="Pangilinan J."/>
            <person name="Park H.-J."/>
            <person name="Ramirez L."/>
            <person name="Alfaro M."/>
            <person name="Sun H."/>
            <person name="Tritt A."/>
            <person name="Yoshinaga Y."/>
            <person name="Zwiers L.-H."/>
            <person name="Turgeon B.G."/>
            <person name="Goodwin S.B."/>
            <person name="Spatafora J.W."/>
            <person name="Crous P.W."/>
            <person name="Grigoriev I.V."/>
        </authorList>
    </citation>
    <scope>NUCLEOTIDE SEQUENCE</scope>
    <source>
        <strain evidence="2">IPT5</strain>
    </source>
</reference>
<dbReference type="EMBL" id="MU006298">
    <property type="protein sequence ID" value="KAF2852537.1"/>
    <property type="molecule type" value="Genomic_DNA"/>
</dbReference>
<keyword evidence="3" id="KW-1185">Reference proteome</keyword>
<feature type="region of interest" description="Disordered" evidence="1">
    <location>
        <begin position="364"/>
        <end position="398"/>
    </location>
</feature>